<dbReference type="EnsemblPlants" id="Solyc09g091620.2.1">
    <property type="protein sequence ID" value="Solyc09g091620.2.1"/>
    <property type="gene ID" value="Solyc09g091620.2"/>
</dbReference>
<dbReference type="InParanoid" id="A0A3Q7J402"/>
<dbReference type="Proteomes" id="UP000004994">
    <property type="component" value="Chromosome 9"/>
</dbReference>
<evidence type="ECO:0000313" key="2">
    <source>
        <dbReference type="Proteomes" id="UP000004994"/>
    </source>
</evidence>
<dbReference type="AlphaFoldDB" id="A0A3Q7J402"/>
<proteinExistence type="predicted"/>
<sequence>MRLQIRFKRFCKSWCLFCKKDDPYSSSSVDALLQYDSVVSLVKVLFFN</sequence>
<organism evidence="1">
    <name type="scientific">Solanum lycopersicum</name>
    <name type="common">Tomato</name>
    <name type="synonym">Lycopersicon esculentum</name>
    <dbReference type="NCBI Taxonomy" id="4081"/>
    <lineage>
        <taxon>Eukaryota</taxon>
        <taxon>Viridiplantae</taxon>
        <taxon>Streptophyta</taxon>
        <taxon>Embryophyta</taxon>
        <taxon>Tracheophyta</taxon>
        <taxon>Spermatophyta</taxon>
        <taxon>Magnoliopsida</taxon>
        <taxon>eudicotyledons</taxon>
        <taxon>Gunneridae</taxon>
        <taxon>Pentapetalae</taxon>
        <taxon>asterids</taxon>
        <taxon>lamiids</taxon>
        <taxon>Solanales</taxon>
        <taxon>Solanaceae</taxon>
        <taxon>Solanoideae</taxon>
        <taxon>Solaneae</taxon>
        <taxon>Solanum</taxon>
        <taxon>Solanum subgen. Lycopersicon</taxon>
    </lineage>
</organism>
<reference evidence="1" key="2">
    <citation type="submission" date="2019-01" db="UniProtKB">
        <authorList>
            <consortium name="EnsemblPlants"/>
        </authorList>
    </citation>
    <scope>IDENTIFICATION</scope>
    <source>
        <strain evidence="1">cv. Heinz 1706</strain>
    </source>
</reference>
<reference evidence="1" key="1">
    <citation type="journal article" date="2012" name="Nature">
        <title>The tomato genome sequence provides insights into fleshy fruit evolution.</title>
        <authorList>
            <consortium name="Tomato Genome Consortium"/>
        </authorList>
    </citation>
    <scope>NUCLEOTIDE SEQUENCE [LARGE SCALE GENOMIC DNA]</scope>
    <source>
        <strain evidence="1">cv. Heinz 1706</strain>
    </source>
</reference>
<dbReference type="Gramene" id="Solyc09g091620.2.1">
    <property type="protein sequence ID" value="Solyc09g091620.2.1"/>
    <property type="gene ID" value="Solyc09g091620.2"/>
</dbReference>
<name>A0A3Q7J402_SOLLC</name>
<protein>
    <submittedName>
        <fullName evidence="1">Uncharacterized protein</fullName>
    </submittedName>
</protein>
<accession>A0A3Q7J402</accession>
<keyword evidence="2" id="KW-1185">Reference proteome</keyword>
<dbReference type="PaxDb" id="4081-Solyc09g091620.1.1"/>
<evidence type="ECO:0000313" key="1">
    <source>
        <dbReference type="EnsemblPlants" id="Solyc09g091620.2.1"/>
    </source>
</evidence>